<name>A0A2L1GQ04_9BACT</name>
<dbReference type="InterPro" id="IPR006530">
    <property type="entry name" value="YD"/>
</dbReference>
<dbReference type="NCBIfam" id="TIGR01643">
    <property type="entry name" value="YD_repeat_2x"/>
    <property type="match status" value="4"/>
</dbReference>
<dbReference type="KEGG" id="deo:CAY53_10060"/>
<dbReference type="InterPro" id="IPR056823">
    <property type="entry name" value="TEN-like_YD-shell"/>
</dbReference>
<dbReference type="InterPro" id="IPR022385">
    <property type="entry name" value="Rhs_assc_core"/>
</dbReference>
<dbReference type="AlphaFoldDB" id="A0A2L1GQ04"/>
<proteinExistence type="predicted"/>
<evidence type="ECO:0000313" key="3">
    <source>
        <dbReference type="EMBL" id="AVD71762.1"/>
    </source>
</evidence>
<feature type="domain" description="Teneurin-like YD-shell" evidence="2">
    <location>
        <begin position="5"/>
        <end position="92"/>
    </location>
</feature>
<evidence type="ECO:0000313" key="4">
    <source>
        <dbReference type="Proteomes" id="UP000239867"/>
    </source>
</evidence>
<dbReference type="Pfam" id="PF25023">
    <property type="entry name" value="TEN_YD-shell"/>
    <property type="match status" value="3"/>
</dbReference>
<protein>
    <recommendedName>
        <fullName evidence="2">Teneurin-like YD-shell domain-containing protein</fullName>
    </recommendedName>
</protein>
<dbReference type="Proteomes" id="UP000239867">
    <property type="component" value="Chromosome"/>
</dbReference>
<dbReference type="NCBIfam" id="TIGR03696">
    <property type="entry name" value="Rhs_assc_core"/>
    <property type="match status" value="1"/>
</dbReference>
<gene>
    <name evidence="3" type="ORF">CAY53_10060</name>
</gene>
<dbReference type="EMBL" id="CP021255">
    <property type="protein sequence ID" value="AVD71762.1"/>
    <property type="molecule type" value="Genomic_DNA"/>
</dbReference>
<organism evidence="3 4">
    <name type="scientific">Desulfobulbus oralis</name>
    <dbReference type="NCBI Taxonomy" id="1986146"/>
    <lineage>
        <taxon>Bacteria</taxon>
        <taxon>Pseudomonadati</taxon>
        <taxon>Thermodesulfobacteriota</taxon>
        <taxon>Desulfobulbia</taxon>
        <taxon>Desulfobulbales</taxon>
        <taxon>Desulfobulbaceae</taxon>
        <taxon>Desulfobulbus</taxon>
    </lineage>
</organism>
<dbReference type="RefSeq" id="WP_104936994.1">
    <property type="nucleotide sequence ID" value="NZ_CP021255.1"/>
</dbReference>
<keyword evidence="1" id="KW-0677">Repeat</keyword>
<sequence length="777" mass="85319">MFSDYGPSGKPGKIIDAGGLETSLSYNFRGDVLTRSVGNLVTTYSYDGAGRLQSLSLPGGRRLSYSYSGGRLASITDALGNAISYSYDGLGRQSAQELRDPENRLRYSLRFAYDQAGNLAKRMYGDNSEEQFAYDPVANLVRAVDPLGVVSEYGYDGLRRRLTEKRAGESIATMAYDGRDNIIGVTDARSHVTTSVYDDFGRERQVASPDAGTHASVYDEAGNLLSRSNALGERAEFFWDALNRPVRIQWPGSVRPVELIWDQDTAGRLTGIQEEEFERRFGYDGLGRVTQERVSREGVSLSVGYGYDEATGELSSITYPSGTVLQYSYDAAGRISGLRFGEHDLARDIRYLPFGPVQGMQLGGVNLSRSYDQRYQASRIQAGSLDYVYTRNAAGQVTESKGLAVPAVESGSESYSIDAASNQLTVRAGKNYSYDAAGRLLSDGLQSFGWDALGRLKTVRRNGQELAGYGYDSQNRRVRKTVGASTTYYLYDLESRLLAEIAGNGRVLREYVWLGQEPVALREYELRPGLYYYINDHLGTPQRLITGEGTVVWQAAALPFGRTQVQLGTVQNNLRFPGQYYDAETGLHYNWNRYYDPDTGRYLSPDPIGLDGGLNLYAYVENDPVNLVDPEGLAAMLNPYAPSPLKKFEALMAAGKYKEALEFAEIMGLSASSIVAAKAALDRTKRECGDDPCSQHEKICVGTAKTVEAHNYGTSSKGHHMHPGVCSNLADKINKANAAGCGNKPGVIYAKGVFNAVCSRDWSGQYPNNTPKFPPYN</sequence>
<feature type="domain" description="Teneurin-like YD-shell" evidence="2">
    <location>
        <begin position="263"/>
        <end position="338"/>
    </location>
</feature>
<reference evidence="3 4" key="1">
    <citation type="journal article" date="2018" name="MBio">
        <title>Insights into the evolution of host association through the isolation and characterization of a novel human periodontal pathobiont, Desulfobulbus oralis.</title>
        <authorList>
            <person name="Cross K.L."/>
            <person name="Chirania P."/>
            <person name="Xiong W."/>
            <person name="Beall C.J."/>
            <person name="Elkins J.G."/>
            <person name="Giannone R.J."/>
            <person name="Griffen A.L."/>
            <person name="Guss A.M."/>
            <person name="Hettich R.L."/>
            <person name="Joshi S.S."/>
            <person name="Mokrzan E.M."/>
            <person name="Martin R.K."/>
            <person name="Zhulin I.B."/>
            <person name="Leys E.J."/>
            <person name="Podar M."/>
        </authorList>
    </citation>
    <scope>NUCLEOTIDE SEQUENCE [LARGE SCALE GENOMIC DNA]</scope>
    <source>
        <strain evidence="3 4">ORNL</strain>
    </source>
</reference>
<dbReference type="PANTHER" id="PTHR32305">
    <property type="match status" value="1"/>
</dbReference>
<dbReference type="Gene3D" id="2.180.10.10">
    <property type="entry name" value="RHS repeat-associated core"/>
    <property type="match status" value="2"/>
</dbReference>
<dbReference type="InterPro" id="IPR050708">
    <property type="entry name" value="T6SS_VgrG/RHS"/>
</dbReference>
<dbReference type="PANTHER" id="PTHR32305:SF15">
    <property type="entry name" value="PROTEIN RHSA-RELATED"/>
    <property type="match status" value="1"/>
</dbReference>
<feature type="domain" description="Teneurin-like YD-shell" evidence="2">
    <location>
        <begin position="421"/>
        <end position="625"/>
    </location>
</feature>
<evidence type="ECO:0000256" key="1">
    <source>
        <dbReference type="ARBA" id="ARBA00022737"/>
    </source>
</evidence>
<evidence type="ECO:0000259" key="2">
    <source>
        <dbReference type="Pfam" id="PF25023"/>
    </source>
</evidence>
<keyword evidence="4" id="KW-1185">Reference proteome</keyword>
<dbReference type="OrthoDB" id="8481850at2"/>
<accession>A0A2L1GQ04</accession>
<dbReference type="PRINTS" id="PR00394">
    <property type="entry name" value="RHSPROTEIN"/>
</dbReference>